<feature type="compositionally biased region" description="Low complexity" evidence="2">
    <location>
        <begin position="272"/>
        <end position="317"/>
    </location>
</feature>
<dbReference type="SMART" id="SM00559">
    <property type="entry name" value="Ku78"/>
    <property type="match status" value="1"/>
</dbReference>
<feature type="compositionally biased region" description="Basic residues" evidence="2">
    <location>
        <begin position="338"/>
        <end position="349"/>
    </location>
</feature>
<feature type="region of interest" description="Disordered" evidence="2">
    <location>
        <begin position="272"/>
        <end position="393"/>
    </location>
</feature>
<dbReference type="InterPro" id="IPR016194">
    <property type="entry name" value="SPOC-like_C_dom_sf"/>
</dbReference>
<accession>A0A7Y6TXP2</accession>
<dbReference type="SUPFAM" id="SSF100939">
    <property type="entry name" value="SPOC domain-like"/>
    <property type="match status" value="1"/>
</dbReference>
<dbReference type="PANTHER" id="PTHR41251:SF1">
    <property type="entry name" value="NON-HOMOLOGOUS END JOINING PROTEIN KU"/>
    <property type="match status" value="1"/>
</dbReference>
<feature type="compositionally biased region" description="Basic residues" evidence="2">
    <location>
        <begin position="384"/>
        <end position="393"/>
    </location>
</feature>
<reference evidence="4 5" key="1">
    <citation type="submission" date="2020-06" db="EMBL/GenBank/DDBJ databases">
        <title>Schlegella sp. ID0723 isolated from air conditioner.</title>
        <authorList>
            <person name="Kim D.Y."/>
            <person name="Kim D.-U."/>
        </authorList>
    </citation>
    <scope>NUCLEOTIDE SEQUENCE [LARGE SCALE GENOMIC DNA]</scope>
    <source>
        <strain evidence="4 5">ID0723</strain>
    </source>
</reference>
<proteinExistence type="predicted"/>
<dbReference type="Gene3D" id="2.40.290.10">
    <property type="match status" value="1"/>
</dbReference>
<dbReference type="InterPro" id="IPR006164">
    <property type="entry name" value="DNA_bd_Ku70/Ku80"/>
</dbReference>
<evidence type="ECO:0000256" key="2">
    <source>
        <dbReference type="SAM" id="MobiDB-lite"/>
    </source>
</evidence>
<feature type="domain" description="Ku" evidence="3">
    <location>
        <begin position="61"/>
        <end position="192"/>
    </location>
</feature>
<name>A0A7Y6TXP2_9BURK</name>
<comment type="caution">
    <text evidence="4">The sequence shown here is derived from an EMBL/GenBank/DDBJ whole genome shotgun (WGS) entry which is preliminary data.</text>
</comment>
<protein>
    <submittedName>
        <fullName evidence="4">Ku protein</fullName>
    </submittedName>
</protein>
<feature type="compositionally biased region" description="Low complexity" evidence="2">
    <location>
        <begin position="369"/>
        <end position="383"/>
    </location>
</feature>
<dbReference type="AlphaFoldDB" id="A0A7Y6TXP2"/>
<feature type="compositionally biased region" description="Low complexity" evidence="2">
    <location>
        <begin position="325"/>
        <end position="337"/>
    </location>
</feature>
<sequence>MPDAKAAAAPVRPFWSGTITFGLVSIPVDLLAAARPRRKSMKLVDAEGHALGRRYYCPKHDKVLGNDELVRGYETESGKMVVITDEEFESAAPEKSRDIELRSFVPLDAIPPSFFDRPYFLAPDERAGKAYALLAQTMERAGKAGIGSFVMRSHEYLVAILAENGMLRAEVLRYADEVRTPETIGLPAPVDAPASLVRELGKAIDALAEDALDPAEMEDLEAGELRKFAEGKAKSGQGVISLESLEDPDDDGEGGGQVIDLVALLRKSLGTATPGEPAGAAEGTAAAKKAGRAGPARAPGSGGAASEAPAKTPAAKKAAAKKAPAKATAENPPTNKAPTKKAPVRKVAAKKASAAIAPAKKAAAKKSGAKTARGAGATSAAKTVAKKSGRKAA</sequence>
<feature type="compositionally biased region" description="Low complexity" evidence="2">
    <location>
        <begin position="350"/>
        <end position="361"/>
    </location>
</feature>
<keyword evidence="5" id="KW-1185">Reference proteome</keyword>
<evidence type="ECO:0000313" key="5">
    <source>
        <dbReference type="Proteomes" id="UP000529637"/>
    </source>
</evidence>
<dbReference type="GO" id="GO:0006303">
    <property type="term" value="P:double-strand break repair via nonhomologous end joining"/>
    <property type="evidence" value="ECO:0007669"/>
    <property type="project" value="InterPro"/>
</dbReference>
<dbReference type="InterPro" id="IPR009187">
    <property type="entry name" value="Prok_Ku"/>
</dbReference>
<dbReference type="Proteomes" id="UP000529637">
    <property type="component" value="Unassembled WGS sequence"/>
</dbReference>
<evidence type="ECO:0000313" key="4">
    <source>
        <dbReference type="EMBL" id="NUZ07322.1"/>
    </source>
</evidence>
<dbReference type="GO" id="GO:0003690">
    <property type="term" value="F:double-stranded DNA binding"/>
    <property type="evidence" value="ECO:0007669"/>
    <property type="project" value="TreeGrafter"/>
</dbReference>
<dbReference type="Pfam" id="PF02735">
    <property type="entry name" value="Ku"/>
    <property type="match status" value="1"/>
</dbReference>
<dbReference type="RefSeq" id="WP_176070166.1">
    <property type="nucleotide sequence ID" value="NZ_JABWMJ010000007.1"/>
</dbReference>
<gene>
    <name evidence="4" type="ORF">HQN59_16285</name>
</gene>
<dbReference type="PANTHER" id="PTHR41251">
    <property type="entry name" value="NON-HOMOLOGOUS END JOINING PROTEIN KU"/>
    <property type="match status" value="1"/>
</dbReference>
<evidence type="ECO:0000259" key="3">
    <source>
        <dbReference type="SMART" id="SM00559"/>
    </source>
</evidence>
<dbReference type="EMBL" id="JABWMJ010000007">
    <property type="protein sequence ID" value="NUZ07322.1"/>
    <property type="molecule type" value="Genomic_DNA"/>
</dbReference>
<evidence type="ECO:0000256" key="1">
    <source>
        <dbReference type="ARBA" id="ARBA00023125"/>
    </source>
</evidence>
<keyword evidence="1" id="KW-0238">DNA-binding</keyword>
<organism evidence="4 5">
    <name type="scientific">Piscinibacter koreensis</name>
    <dbReference type="NCBI Taxonomy" id="2742824"/>
    <lineage>
        <taxon>Bacteria</taxon>
        <taxon>Pseudomonadati</taxon>
        <taxon>Pseudomonadota</taxon>
        <taxon>Betaproteobacteria</taxon>
        <taxon>Burkholderiales</taxon>
        <taxon>Sphaerotilaceae</taxon>
        <taxon>Piscinibacter</taxon>
    </lineage>
</organism>